<dbReference type="InterPro" id="IPR027417">
    <property type="entry name" value="P-loop_NTPase"/>
</dbReference>
<name>A0ABM9L893_9MYCO</name>
<evidence type="ECO:0000256" key="2">
    <source>
        <dbReference type="ARBA" id="ARBA00022840"/>
    </source>
</evidence>
<dbReference type="CDD" id="cd06170">
    <property type="entry name" value="LuxR_C_like"/>
    <property type="match status" value="1"/>
</dbReference>
<dbReference type="SUPFAM" id="SSF52540">
    <property type="entry name" value="P-loop containing nucleoside triphosphate hydrolases"/>
    <property type="match status" value="1"/>
</dbReference>
<dbReference type="InterPro" id="IPR041664">
    <property type="entry name" value="AAA_16"/>
</dbReference>
<evidence type="ECO:0000313" key="4">
    <source>
        <dbReference type="EMBL" id="CAJ1494494.1"/>
    </source>
</evidence>
<accession>A0ABM9L893</accession>
<dbReference type="InterPro" id="IPR016032">
    <property type="entry name" value="Sig_transdc_resp-reg_C-effctor"/>
</dbReference>
<dbReference type="Gene3D" id="1.25.40.10">
    <property type="entry name" value="Tetratricopeptide repeat domain"/>
    <property type="match status" value="1"/>
</dbReference>
<dbReference type="RefSeq" id="WP_308475743.1">
    <property type="nucleotide sequence ID" value="NZ_OY726394.1"/>
</dbReference>
<dbReference type="PROSITE" id="PS50043">
    <property type="entry name" value="HTH_LUXR_2"/>
    <property type="match status" value="1"/>
</dbReference>
<gene>
    <name evidence="4" type="ORF">MU0083_000827</name>
</gene>
<dbReference type="InterPro" id="IPR011990">
    <property type="entry name" value="TPR-like_helical_dom_sf"/>
</dbReference>
<dbReference type="Pfam" id="PF13191">
    <property type="entry name" value="AAA_16"/>
    <property type="match status" value="1"/>
</dbReference>
<dbReference type="SUPFAM" id="SSF48452">
    <property type="entry name" value="TPR-like"/>
    <property type="match status" value="3"/>
</dbReference>
<dbReference type="PRINTS" id="PR00038">
    <property type="entry name" value="HTHLUXR"/>
</dbReference>
<feature type="domain" description="HTH luxR-type" evidence="3">
    <location>
        <begin position="852"/>
        <end position="917"/>
    </location>
</feature>
<dbReference type="PANTHER" id="PTHR16305:SF35">
    <property type="entry name" value="TRANSCRIPTIONAL ACTIVATOR DOMAIN"/>
    <property type="match status" value="1"/>
</dbReference>
<dbReference type="SUPFAM" id="SSF46894">
    <property type="entry name" value="C-terminal effector domain of the bipartite response regulators"/>
    <property type="match status" value="1"/>
</dbReference>
<evidence type="ECO:0000256" key="1">
    <source>
        <dbReference type="ARBA" id="ARBA00022741"/>
    </source>
</evidence>
<sequence>MRAGLADRGAESSAVRAFLDVIADRPATLVLEGEAGIGKSTLLWEAATAAGGRGFRVLSAMGAPTEVQYAHAAVADLLAGVDPHVVAELPADQRAALDRVMLGGGDGPAGDERTVAAAFLAVADRLSSVAPVLLCIDDAQWLDKSSRMVIGYAQRRLTGRVGMLLTVRTGPADGADLDWLHAAGTGSVERLQIAPLTMGGVHTLVSTRLGYALPRPSLTRVHQISGGNPFFALELAWYIAENPDRGPAGLPDALASLVRHHIGDSDDEVAAVLLATACASLPTVERVGLVTGLGPDRVVELVESEQARGVVRLDNGYVRFRHPLFASGVYSAARPSARRAMHRRVAGTVHEPELTARHLALSATSADPEVLQALDDAATVTQARGAPAVAAELIELAINLGGDSPTRRMRAAEQYFRAGEIAQARLHVQSVLADLPSANPLRCMALMMLAAVTGYDQSLVAAAELLGQAVDEAGEYPVLQLRARLLLVPLTGLIGDMKGSVELADIAVAQAEQLDIPALRSQALTIAAHVRFLYGLGIDHEAFEIALEMEPAVSGTAATFRASAVIPVTRALAGQIQEGRMQICVVHRNSDAGGTETDTLWAANYIATFDMWLGNYSAAAALAEDSVRRAEQLGGRHQLIHAWSTQAAISALTGDQVAARQNATAAIDAATHTGAAFLVGPAVATLGFLEVSLGDFAAAVSVLEPLLVSFDPVHGTEIVVGAFLPDAVEALTALGRLDEAEPLFVALETNGARFDRPWMLAVGARGRAHWLAARGELEAAERAAVEALVHHQRLPMPFETARTQLLLGQVQRRRRRRRAAEVTLREALTVFEGLGAPLWARRARDELDRVRVSAAGGGLTAAERRVAERAARGLSNKQIAAELFIAPKTVEMTLSSVYRKLGIRSRAGLFAALNPDGVEANH</sequence>
<proteinExistence type="predicted"/>
<dbReference type="InterPro" id="IPR036388">
    <property type="entry name" value="WH-like_DNA-bd_sf"/>
</dbReference>
<dbReference type="Gene3D" id="1.10.10.10">
    <property type="entry name" value="Winged helix-like DNA-binding domain superfamily/Winged helix DNA-binding domain"/>
    <property type="match status" value="1"/>
</dbReference>
<dbReference type="Pfam" id="PF00196">
    <property type="entry name" value="GerE"/>
    <property type="match status" value="1"/>
</dbReference>
<evidence type="ECO:0000313" key="5">
    <source>
        <dbReference type="Proteomes" id="UP001190336"/>
    </source>
</evidence>
<keyword evidence="1" id="KW-0547">Nucleotide-binding</keyword>
<dbReference type="SMART" id="SM00421">
    <property type="entry name" value="HTH_LUXR"/>
    <property type="match status" value="1"/>
</dbReference>
<dbReference type="Proteomes" id="UP001190336">
    <property type="component" value="Chromosome"/>
</dbReference>
<keyword evidence="5" id="KW-1185">Reference proteome</keyword>
<dbReference type="InterPro" id="IPR000792">
    <property type="entry name" value="Tscrpt_reg_LuxR_C"/>
</dbReference>
<keyword evidence="2" id="KW-0067">ATP-binding</keyword>
<protein>
    <submittedName>
        <fullName evidence="4">AAA family ATPase</fullName>
    </submittedName>
</protein>
<dbReference type="PANTHER" id="PTHR16305">
    <property type="entry name" value="TESTICULAR SOLUBLE ADENYLYL CYCLASE"/>
    <property type="match status" value="1"/>
</dbReference>
<reference evidence="4 5" key="1">
    <citation type="submission" date="2023-08" db="EMBL/GenBank/DDBJ databases">
        <authorList>
            <person name="Folkvardsen B D."/>
            <person name="Norman A."/>
        </authorList>
    </citation>
    <scope>NUCLEOTIDE SEQUENCE [LARGE SCALE GENOMIC DNA]</scope>
    <source>
        <strain evidence="4 5">Mu0083</strain>
    </source>
</reference>
<organism evidence="4 5">
    <name type="scientific">[Mycobacterium] kokjensenii</name>
    <dbReference type="NCBI Taxonomy" id="3064287"/>
    <lineage>
        <taxon>Bacteria</taxon>
        <taxon>Bacillati</taxon>
        <taxon>Actinomycetota</taxon>
        <taxon>Actinomycetes</taxon>
        <taxon>Mycobacteriales</taxon>
        <taxon>Mycobacteriaceae</taxon>
        <taxon>Mycolicibacter</taxon>
    </lineage>
</organism>
<dbReference type="EMBL" id="OY726394">
    <property type="protein sequence ID" value="CAJ1494494.1"/>
    <property type="molecule type" value="Genomic_DNA"/>
</dbReference>
<evidence type="ECO:0000259" key="3">
    <source>
        <dbReference type="PROSITE" id="PS50043"/>
    </source>
</evidence>